<evidence type="ECO:0000256" key="3">
    <source>
        <dbReference type="ARBA" id="ARBA00012691"/>
    </source>
</evidence>
<dbReference type="Pfam" id="PF17147">
    <property type="entry name" value="PFOR_II"/>
    <property type="match status" value="1"/>
</dbReference>
<evidence type="ECO:0000313" key="8">
    <source>
        <dbReference type="EMBL" id="HDS10997.1"/>
    </source>
</evidence>
<dbReference type="Pfam" id="PF01855">
    <property type="entry name" value="POR_N"/>
    <property type="match status" value="1"/>
</dbReference>
<dbReference type="Gene3D" id="3.40.50.970">
    <property type="match status" value="1"/>
</dbReference>
<feature type="domain" description="Pyruvate flavodoxin/ferredoxin oxidoreductase pyrimidine binding" evidence="6">
    <location>
        <begin position="17"/>
        <end position="236"/>
    </location>
</feature>
<keyword evidence="8" id="KW-0670">Pyruvate</keyword>
<dbReference type="Gene3D" id="3.40.50.920">
    <property type="match status" value="1"/>
</dbReference>
<dbReference type="InterPro" id="IPR029061">
    <property type="entry name" value="THDP-binding"/>
</dbReference>
<evidence type="ECO:0000256" key="2">
    <source>
        <dbReference type="ARBA" id="ARBA00011631"/>
    </source>
</evidence>
<comment type="subunit">
    <text evidence="1">Heterotetramer of one alpha, one beta, one delta and one gamma chain.</text>
</comment>
<protein>
    <recommendedName>
        <fullName evidence="3">2-oxoacid oxidoreductase (ferredoxin)</fullName>
        <ecNumber evidence="3">1.2.7.11</ecNumber>
    </recommendedName>
</protein>
<evidence type="ECO:0000259" key="6">
    <source>
        <dbReference type="Pfam" id="PF01855"/>
    </source>
</evidence>
<dbReference type="PANTHER" id="PTHR32154:SF0">
    <property type="entry name" value="PYRUVATE-FLAVODOXIN OXIDOREDUCTASE-RELATED"/>
    <property type="match status" value="1"/>
</dbReference>
<evidence type="ECO:0000256" key="5">
    <source>
        <dbReference type="ARBA" id="ARBA00048893"/>
    </source>
</evidence>
<comment type="catalytic activity">
    <reaction evidence="5">
        <text>a 2-oxocarboxylate + 2 oxidized [2Fe-2S]-[ferredoxin] + CoA = an acyl-CoA + 2 reduced [2Fe-2S]-[ferredoxin] + CO2 + H(+)</text>
        <dbReference type="Rhea" id="RHEA:42316"/>
        <dbReference type="Rhea" id="RHEA-COMP:10000"/>
        <dbReference type="Rhea" id="RHEA-COMP:10001"/>
        <dbReference type="ChEBI" id="CHEBI:15378"/>
        <dbReference type="ChEBI" id="CHEBI:16526"/>
        <dbReference type="ChEBI" id="CHEBI:33737"/>
        <dbReference type="ChEBI" id="CHEBI:33738"/>
        <dbReference type="ChEBI" id="CHEBI:35179"/>
        <dbReference type="ChEBI" id="CHEBI:57287"/>
        <dbReference type="ChEBI" id="CHEBI:58342"/>
        <dbReference type="EC" id="1.2.7.11"/>
    </reaction>
</comment>
<dbReference type="EC" id="1.2.7.11" evidence="3"/>
<dbReference type="AlphaFoldDB" id="A0A7C1E0K6"/>
<dbReference type="CDD" id="cd07034">
    <property type="entry name" value="TPP_PYR_PFOR_IOR-alpha_like"/>
    <property type="match status" value="1"/>
</dbReference>
<comment type="caution">
    <text evidence="8">The sequence shown here is derived from an EMBL/GenBank/DDBJ whole genome shotgun (WGS) entry which is preliminary data.</text>
</comment>
<keyword evidence="4" id="KW-0560">Oxidoreductase</keyword>
<dbReference type="SUPFAM" id="SSF52518">
    <property type="entry name" value="Thiamin diphosphate-binding fold (THDP-binding)"/>
    <property type="match status" value="1"/>
</dbReference>
<dbReference type="PANTHER" id="PTHR32154">
    <property type="entry name" value="PYRUVATE-FLAVODOXIN OXIDOREDUCTASE-RELATED"/>
    <property type="match status" value="1"/>
</dbReference>
<evidence type="ECO:0000259" key="7">
    <source>
        <dbReference type="Pfam" id="PF17147"/>
    </source>
</evidence>
<dbReference type="SUPFAM" id="SSF52922">
    <property type="entry name" value="TK C-terminal domain-like"/>
    <property type="match status" value="1"/>
</dbReference>
<dbReference type="InterPro" id="IPR050722">
    <property type="entry name" value="Pyruvate:ferred/Flavod_OxRd"/>
</dbReference>
<proteinExistence type="predicted"/>
<dbReference type="EMBL" id="DSDY01000158">
    <property type="protein sequence ID" value="HDS10997.1"/>
    <property type="molecule type" value="Genomic_DNA"/>
</dbReference>
<accession>A0A7C1E0K6</accession>
<evidence type="ECO:0000256" key="4">
    <source>
        <dbReference type="ARBA" id="ARBA00023002"/>
    </source>
</evidence>
<feature type="domain" description="Pyruvate:ferredoxin oxidoreductase core" evidence="7">
    <location>
        <begin position="265"/>
        <end position="359"/>
    </location>
</feature>
<dbReference type="GO" id="GO:0006979">
    <property type="term" value="P:response to oxidative stress"/>
    <property type="evidence" value="ECO:0007669"/>
    <property type="project" value="TreeGrafter"/>
</dbReference>
<reference evidence="8" key="1">
    <citation type="journal article" date="2020" name="mSystems">
        <title>Genome- and Community-Level Interaction Insights into Carbon Utilization and Element Cycling Functions of Hydrothermarchaeota in Hydrothermal Sediment.</title>
        <authorList>
            <person name="Zhou Z."/>
            <person name="Liu Y."/>
            <person name="Xu W."/>
            <person name="Pan J."/>
            <person name="Luo Z.H."/>
            <person name="Li M."/>
        </authorList>
    </citation>
    <scope>NUCLEOTIDE SEQUENCE [LARGE SCALE GENOMIC DNA]</scope>
    <source>
        <strain evidence="8">SpSt-123</strain>
    </source>
</reference>
<organism evidence="8">
    <name type="scientific">Fervidicoccus fontis</name>
    <dbReference type="NCBI Taxonomy" id="683846"/>
    <lineage>
        <taxon>Archaea</taxon>
        <taxon>Thermoproteota</taxon>
        <taxon>Thermoprotei</taxon>
        <taxon>Fervidicoccales</taxon>
        <taxon>Fervidicoccaceae</taxon>
        <taxon>Fervidicoccus</taxon>
    </lineage>
</organism>
<name>A0A7C1E0K6_9CREN</name>
<dbReference type="GO" id="GO:0018491">
    <property type="term" value="F:2-oxobutyrate synthase activity"/>
    <property type="evidence" value="ECO:0007669"/>
    <property type="project" value="UniProtKB-ARBA"/>
</dbReference>
<sequence length="389" mass="43686">MLMRREALTGNQAVAMAVMYSDVKFVAAYPITPQTSIVEKISYFVEKGLMKAKFVNVESEHSALAMTYGAALGGVRSFTATSSQGLLYMHEWVHWASRSRVPLVMAVVTRTIGPPWNIWPDHSDYMDQRDAGWIMLFAMDAQEAFDMTVQAFRIGEDERVFLPVMVGLEGFIVGGTTMSVALPDEESVKEWVGERRQPFVFDGSSNITLGNLASPEDTYILHRNIHEDLLKSIEVVKEIEKDYSETFGLPYIGPVETVGEKESSYAVISMGAWSGDLAEAIKQLGRNDVSLYRIRVYRPFPCKELRQALSRKNGIVVFDRSISFGSFGPLYMDVKACLDSEYTNVVNVIGGLGGVDHSLGEYVSMLRKIFGEMDREEKLEKQIWMEVSR</sequence>
<dbReference type="InterPro" id="IPR009014">
    <property type="entry name" value="Transketo_C/PFOR_II"/>
</dbReference>
<comment type="subunit">
    <text evidence="2">Heterodimer composed of an alpha and a beta subunit.</text>
</comment>
<dbReference type="FunFam" id="3.40.50.970:FF:000012">
    <property type="entry name" value="Pyruvate:ferredoxin (Flavodoxin) oxidoreductase"/>
    <property type="match status" value="1"/>
</dbReference>
<evidence type="ECO:0000256" key="1">
    <source>
        <dbReference type="ARBA" id="ARBA00011595"/>
    </source>
</evidence>
<dbReference type="InterPro" id="IPR002880">
    <property type="entry name" value="Pyrv_Fd/Flavodoxin_OxRdtase_N"/>
</dbReference>
<dbReference type="InterPro" id="IPR033412">
    <property type="entry name" value="PFOR_II"/>
</dbReference>
<dbReference type="GO" id="GO:0019164">
    <property type="term" value="F:pyruvate synthase activity"/>
    <property type="evidence" value="ECO:0007669"/>
    <property type="project" value="UniProtKB-ARBA"/>
</dbReference>
<gene>
    <name evidence="8" type="ORF">ENO04_05245</name>
</gene>